<feature type="region of interest" description="Disordered" evidence="1">
    <location>
        <begin position="14"/>
        <end position="38"/>
    </location>
</feature>
<dbReference type="Proteomes" id="UP000272942">
    <property type="component" value="Unassembled WGS sequence"/>
</dbReference>
<proteinExistence type="predicted"/>
<dbReference type="OrthoDB" id="6276451at2759"/>
<name>A0A183BA67_9TREM</name>
<dbReference type="AlphaFoldDB" id="A0A183BA67"/>
<gene>
    <name evidence="2" type="ORF">ECPE_LOCUS16102</name>
</gene>
<dbReference type="EMBL" id="UZAN01062958">
    <property type="protein sequence ID" value="VDP93374.1"/>
    <property type="molecule type" value="Genomic_DNA"/>
</dbReference>
<organism evidence="4">
    <name type="scientific">Echinostoma caproni</name>
    <dbReference type="NCBI Taxonomy" id="27848"/>
    <lineage>
        <taxon>Eukaryota</taxon>
        <taxon>Metazoa</taxon>
        <taxon>Spiralia</taxon>
        <taxon>Lophotrochozoa</taxon>
        <taxon>Platyhelminthes</taxon>
        <taxon>Trematoda</taxon>
        <taxon>Digenea</taxon>
        <taxon>Plagiorchiida</taxon>
        <taxon>Echinostomata</taxon>
        <taxon>Echinostomatoidea</taxon>
        <taxon>Echinostomatidae</taxon>
        <taxon>Echinostoma</taxon>
    </lineage>
</organism>
<evidence type="ECO:0000313" key="3">
    <source>
        <dbReference type="Proteomes" id="UP000272942"/>
    </source>
</evidence>
<dbReference type="Gene3D" id="2.40.70.10">
    <property type="entry name" value="Acid Proteases"/>
    <property type="match status" value="1"/>
</dbReference>
<dbReference type="WBParaSite" id="ECPE_0001614401-mRNA-1">
    <property type="protein sequence ID" value="ECPE_0001614401-mRNA-1"/>
    <property type="gene ID" value="ECPE_0001614401"/>
</dbReference>
<evidence type="ECO:0000256" key="1">
    <source>
        <dbReference type="SAM" id="MobiDB-lite"/>
    </source>
</evidence>
<dbReference type="SUPFAM" id="SSF50630">
    <property type="entry name" value="Acid proteases"/>
    <property type="match status" value="1"/>
</dbReference>
<dbReference type="InterPro" id="IPR021109">
    <property type="entry name" value="Peptidase_aspartic_dom_sf"/>
</dbReference>
<protein>
    <submittedName>
        <fullName evidence="4">Peptidase A2 domain-containing protein</fullName>
    </submittedName>
</protein>
<accession>A0A183BA67</accession>
<reference evidence="4" key="1">
    <citation type="submission" date="2016-06" db="UniProtKB">
        <authorList>
            <consortium name="WormBaseParasite"/>
        </authorList>
    </citation>
    <scope>IDENTIFICATION</scope>
</reference>
<feature type="compositionally biased region" description="Polar residues" evidence="1">
    <location>
        <begin position="21"/>
        <end position="36"/>
    </location>
</feature>
<keyword evidence="3" id="KW-1185">Reference proteome</keyword>
<sequence>MGFADITIITATPRRGALHRSPTTPNRETDKPTGSGNDRVLLATTISLFFVTDRHTGIRSLVYTGAQISLIRRRPAEIRRLSTVALVGEYRAPNKIYGERSLTLNLCIRRSLPRVFIIADFPQSVIGMDFLRHFNLMVDLIEHKLIDRLTTCENHGTPTTVPSTSPLLYDPDVTDEFRAVLSEFLELYKSPETLP</sequence>
<evidence type="ECO:0000313" key="2">
    <source>
        <dbReference type="EMBL" id="VDP93374.1"/>
    </source>
</evidence>
<reference evidence="2 3" key="2">
    <citation type="submission" date="2018-11" db="EMBL/GenBank/DDBJ databases">
        <authorList>
            <consortium name="Pathogen Informatics"/>
        </authorList>
    </citation>
    <scope>NUCLEOTIDE SEQUENCE [LARGE SCALE GENOMIC DNA]</scope>
    <source>
        <strain evidence="2 3">Egypt</strain>
    </source>
</reference>
<evidence type="ECO:0000313" key="4">
    <source>
        <dbReference type="WBParaSite" id="ECPE_0001614401-mRNA-1"/>
    </source>
</evidence>